<evidence type="ECO:0000256" key="11">
    <source>
        <dbReference type="ARBA" id="ARBA00023136"/>
    </source>
</evidence>
<keyword evidence="10" id="KW-1133">Transmembrane helix</keyword>
<dbReference type="PANTHER" id="PTHR11219">
    <property type="entry name" value="TENEURIN AND N-ACETYLGLUCOSAMINE-1-PHOSPHODIESTER ALPHA-N-ACETYLGLUCOSAMINIDASE"/>
    <property type="match status" value="1"/>
</dbReference>
<dbReference type="InterPro" id="IPR056822">
    <property type="entry name" value="TEN_NHL"/>
</dbReference>
<feature type="compositionally biased region" description="Low complexity" evidence="16">
    <location>
        <begin position="1476"/>
        <end position="1494"/>
    </location>
</feature>
<dbReference type="GO" id="GO:0007274">
    <property type="term" value="P:neuromuscular synaptic transmission"/>
    <property type="evidence" value="ECO:0007669"/>
    <property type="project" value="UniProtKB-ARBA"/>
</dbReference>
<comment type="similarity">
    <text evidence="3">Belongs to the tenascin family. Teneurin subfamily.</text>
</comment>
<dbReference type="GO" id="GO:0008045">
    <property type="term" value="P:motor neuron axon guidance"/>
    <property type="evidence" value="ECO:0007669"/>
    <property type="project" value="TreeGrafter"/>
</dbReference>
<evidence type="ECO:0000256" key="1">
    <source>
        <dbReference type="ARBA" id="ARBA00004167"/>
    </source>
</evidence>
<dbReference type="FunFam" id="2.10.25.10:FF:000021">
    <property type="entry name" value="Teneurin transmembrane protein 2"/>
    <property type="match status" value="1"/>
</dbReference>
<dbReference type="Pfam" id="PF24329">
    <property type="entry name" value="FN-plug_TEN1-4"/>
    <property type="match status" value="1"/>
</dbReference>
<feature type="compositionally biased region" description="Basic residues" evidence="16">
    <location>
        <begin position="3962"/>
        <end position="3986"/>
    </location>
</feature>
<evidence type="ECO:0000256" key="16">
    <source>
        <dbReference type="SAM" id="MobiDB-lite"/>
    </source>
</evidence>
<dbReference type="GO" id="GO:0097090">
    <property type="term" value="P:presynaptic membrane organization"/>
    <property type="evidence" value="ECO:0007669"/>
    <property type="project" value="UniProtKB-ARBA"/>
</dbReference>
<feature type="compositionally biased region" description="Basic residues" evidence="16">
    <location>
        <begin position="1563"/>
        <end position="1581"/>
    </location>
</feature>
<dbReference type="PANTHER" id="PTHR11219:SF72">
    <property type="entry name" value="TENEURIN-M"/>
    <property type="match status" value="1"/>
</dbReference>
<reference evidence="18" key="1">
    <citation type="journal article" date="2021" name="Sci. Adv.">
        <title>The American lobster genome reveals insights on longevity, neural, and immune adaptations.</title>
        <authorList>
            <person name="Polinski J.M."/>
            <person name="Zimin A.V."/>
            <person name="Clark K.F."/>
            <person name="Kohn A.B."/>
            <person name="Sadowski N."/>
            <person name="Timp W."/>
            <person name="Ptitsyn A."/>
            <person name="Khanna P."/>
            <person name="Romanova D.Y."/>
            <person name="Williams P."/>
            <person name="Greenwood S.J."/>
            <person name="Moroz L.L."/>
            <person name="Walt D.R."/>
            <person name="Bodnar A.G."/>
        </authorList>
    </citation>
    <scope>NUCLEOTIDE SEQUENCE</scope>
    <source>
        <strain evidence="18">GMGI-L3</strain>
    </source>
</reference>
<feature type="region of interest" description="Disordered" evidence="16">
    <location>
        <begin position="293"/>
        <end position="338"/>
    </location>
</feature>
<proteinExistence type="inferred from homology"/>
<dbReference type="GO" id="GO:0097060">
    <property type="term" value="C:synaptic membrane"/>
    <property type="evidence" value="ECO:0007669"/>
    <property type="project" value="UniProtKB-ARBA"/>
</dbReference>
<feature type="compositionally biased region" description="Basic and acidic residues" evidence="16">
    <location>
        <begin position="1014"/>
        <end position="1026"/>
    </location>
</feature>
<evidence type="ECO:0000313" key="19">
    <source>
        <dbReference type="Proteomes" id="UP000747542"/>
    </source>
</evidence>
<keyword evidence="12 15" id="KW-1015">Disulfide bond</keyword>
<dbReference type="PROSITE" id="PS01186">
    <property type="entry name" value="EGF_2"/>
    <property type="match status" value="4"/>
</dbReference>
<dbReference type="GO" id="GO:0034110">
    <property type="term" value="P:regulation of homotypic cell-cell adhesion"/>
    <property type="evidence" value="ECO:0007669"/>
    <property type="project" value="UniProtKB-ARBA"/>
</dbReference>
<keyword evidence="4" id="KW-1003">Cell membrane</keyword>
<evidence type="ECO:0000256" key="8">
    <source>
        <dbReference type="ARBA" id="ARBA00022737"/>
    </source>
</evidence>
<dbReference type="InterPro" id="IPR011042">
    <property type="entry name" value="6-blade_b-propeller_TolB-like"/>
</dbReference>
<dbReference type="Gene3D" id="2.10.25.10">
    <property type="entry name" value="Laminin"/>
    <property type="match status" value="6"/>
</dbReference>
<dbReference type="GO" id="GO:0040017">
    <property type="term" value="P:positive regulation of locomotion"/>
    <property type="evidence" value="ECO:0007669"/>
    <property type="project" value="UniProtKB-ARBA"/>
</dbReference>
<evidence type="ECO:0000256" key="12">
    <source>
        <dbReference type="ARBA" id="ARBA00023157"/>
    </source>
</evidence>
<feature type="compositionally biased region" description="Basic and acidic residues" evidence="16">
    <location>
        <begin position="981"/>
        <end position="997"/>
    </location>
</feature>
<feature type="compositionally biased region" description="Polar residues" evidence="16">
    <location>
        <begin position="293"/>
        <end position="307"/>
    </location>
</feature>
<protein>
    <recommendedName>
        <fullName evidence="14">Tenascin-like protein</fullName>
    </recommendedName>
</protein>
<feature type="region of interest" description="Disordered" evidence="16">
    <location>
        <begin position="3960"/>
        <end position="3986"/>
    </location>
</feature>
<feature type="compositionally biased region" description="Basic and acidic residues" evidence="16">
    <location>
        <begin position="700"/>
        <end position="722"/>
    </location>
</feature>
<keyword evidence="8" id="KW-0677">Repeat</keyword>
<keyword evidence="6" id="KW-0770">Synapse</keyword>
<dbReference type="GO" id="GO:0099559">
    <property type="term" value="P:maintenance of alignment of postsynaptic density and presynaptic active zone"/>
    <property type="evidence" value="ECO:0007669"/>
    <property type="project" value="UniProtKB-ARBA"/>
</dbReference>
<feature type="disulfide bond" evidence="15">
    <location>
        <begin position="2059"/>
        <end position="2069"/>
    </location>
</feature>
<evidence type="ECO:0000256" key="3">
    <source>
        <dbReference type="ARBA" id="ARBA00009385"/>
    </source>
</evidence>
<dbReference type="FunFam" id="2.120.10.30:FF:000033">
    <property type="entry name" value="teneurin-a isoform X3"/>
    <property type="match status" value="1"/>
</dbReference>
<dbReference type="Gene3D" id="2.40.10.500">
    <property type="match status" value="1"/>
</dbReference>
<feature type="region of interest" description="Disordered" evidence="16">
    <location>
        <begin position="1248"/>
        <end position="1599"/>
    </location>
</feature>
<dbReference type="PROSITE" id="PS50026">
    <property type="entry name" value="EGF_3"/>
    <property type="match status" value="3"/>
</dbReference>
<evidence type="ECO:0000256" key="14">
    <source>
        <dbReference type="ARBA" id="ARBA00084038"/>
    </source>
</evidence>
<evidence type="ECO:0000256" key="15">
    <source>
        <dbReference type="PROSITE-ProRule" id="PRU00076"/>
    </source>
</evidence>
<keyword evidence="7" id="KW-0812">Transmembrane</keyword>
<dbReference type="EMBL" id="JAHLQT010028013">
    <property type="protein sequence ID" value="KAG7162194.1"/>
    <property type="molecule type" value="Genomic_DNA"/>
</dbReference>
<feature type="compositionally biased region" description="Basic and acidic residues" evidence="16">
    <location>
        <begin position="730"/>
        <end position="753"/>
    </location>
</feature>
<dbReference type="GO" id="GO:0042803">
    <property type="term" value="F:protein homodimerization activity"/>
    <property type="evidence" value="ECO:0007669"/>
    <property type="project" value="UniProtKB-ARBA"/>
</dbReference>
<dbReference type="Pfam" id="PF25020">
    <property type="entry name" value="TTR_TEN1-4"/>
    <property type="match status" value="1"/>
</dbReference>
<dbReference type="Gene3D" id="2.60.120.260">
    <property type="entry name" value="Galactose-binding domain-like"/>
    <property type="match status" value="1"/>
</dbReference>
<feature type="region of interest" description="Disordered" evidence="16">
    <location>
        <begin position="653"/>
        <end position="1125"/>
    </location>
</feature>
<keyword evidence="19" id="KW-1185">Reference proteome</keyword>
<dbReference type="InterPro" id="IPR057627">
    <property type="entry name" value="FN-plug_TEN1-4"/>
</dbReference>
<dbReference type="GO" id="GO:0001941">
    <property type="term" value="P:postsynaptic membrane organization"/>
    <property type="evidence" value="ECO:0007669"/>
    <property type="project" value="UniProtKB-ARBA"/>
</dbReference>
<dbReference type="SMART" id="SM00181">
    <property type="entry name" value="EGF"/>
    <property type="match status" value="8"/>
</dbReference>
<dbReference type="GO" id="GO:0043005">
    <property type="term" value="C:neuron projection"/>
    <property type="evidence" value="ECO:0007669"/>
    <property type="project" value="UniProtKB-KW"/>
</dbReference>
<evidence type="ECO:0000256" key="13">
    <source>
        <dbReference type="ARBA" id="ARBA00034102"/>
    </source>
</evidence>
<dbReference type="SUPFAM" id="SSF63829">
    <property type="entry name" value="Calcium-dependent phosphotriesterase"/>
    <property type="match status" value="1"/>
</dbReference>
<feature type="compositionally biased region" description="Polar residues" evidence="16">
    <location>
        <begin position="1028"/>
        <end position="1037"/>
    </location>
</feature>
<evidence type="ECO:0000256" key="9">
    <source>
        <dbReference type="ARBA" id="ARBA00022902"/>
    </source>
</evidence>
<feature type="disulfide bond" evidence="15">
    <location>
        <begin position="1831"/>
        <end position="1841"/>
    </location>
</feature>
<dbReference type="GO" id="GO:0048790">
    <property type="term" value="P:maintenance of presynaptic active zone structure"/>
    <property type="evidence" value="ECO:0007669"/>
    <property type="project" value="UniProtKB-ARBA"/>
</dbReference>
<sequence length="3986" mass="437135">MAASQVGGWQRCLGDGLDSPGVSSSPPQQPAGNLAKPHVTGAPSVSPLSSMAVGVARGGVLSDPARPTGMDPPHLPPLIPLHFSMDLRRRRRRSIYRSPPPPPSPQHVQHLLPVLTAKSHLSSHQTIGDLHVYSWSVMDVSQAPSAPGVGPAATVDPQNSRMPPSPPSVYLGVRRPFSAPSSRPQESGSTGNKLSTLDSRSPGIDLGAAEERQPQLATLSTLHEKLISLNHVNGVGDNTQEDPGTFVAQDLAITRRVRSAPDLHHGSLAPSPTLSPRRKSLVNLSYNSVLPSSGYNSSLPTPASGNTPPGAGGDQLPDVPTQSPSGGGTQVGSGASSVVLMNNPGTLGTAAAHGHNPQSTAVTGAPHYVITARGVVPTSAAPASAAAPGHGSHTPHLTDGESVILAERRSSVLVSRAGAVSPDHMTTPTSGALEETSPQENVLYDNEYQVTPETVATPLVLPSFQEATLGFARHGTGHAQPTDELEDPPATDTKDLVTRELRGNPPHSDVDVGREMSVNTQGLTHSGSAPATPNTDEALTAEAPADRIPTSPAAQQAAFPHNSQIFSLVDHISSDSASVIAQASSYVEAGARVPEDGVAIDQAGTGVLQLTTPVDLPTPSTVLTPVGTPIMTDASTVLVDSVPTTDLHTHLFPSFNSSATSHKVDLEPGKGHARDLEGQTGDQATLRGKEGKAVGGQGGNKRENGIQEEKNLPRQPENHSEPQEGPGKQLDNKKPLEDPTDPRGYESLEHQGQRDSPGVSYQMPEENERDHSHEQFSPHKESIYGEWKNLQRRRDDEDAEVDLPPEGHHQGPEFSALRVVQSDEADTEIRPDRDTLSAPSLQMSQDGGIQGTEPKPEDIVLQEGDYQRQMKSLELQEREDGDLGEHSELQQQGSHQNHEARQVSEVSDQDIEAQEGDQSSQPVIDHNQDIVATHDRPNLVSDHISPTHTISQHLLTTSPHAHTPSDTPATASVVTSAHLLPQEERRRESTQETREGLLGEEGQISMISTSRGEYNVRDEEEKREDPPTQGSETSTDVHSPEEDAVAKAHHGEDATGGTPARETLSLRNDDNEDSQPYQSASLSSSSRRSEINIDYEMPSLDVPRPPDGHNQQSPGNAPRSEILPGISRVMTPDNQKRLTDQLVPSSGPAPASSYIQEWEESEVGSDSEGSLNNESEGIVELTPFSDIDTPPDAHVSNRNSYVDVSGSLALPVIGNMSLQKTPAAVMEQQADVGITSSDGIGINDVTAKDQRDKTRNGISLSRSNQTGEIAAKGLSAPTTHTTHNVILPEEYKRQKSIESLGKQSAPGSLEASARPSYSERKESSIDTRGSEANQGHSFLSRSNQVVGDPNQESVHAQVSSRDPVEENREDQNPSLSIWSDGTVDVDGNMMSSDEDNYDSNYSHDLIGIPDYESSYEDEDNEERNNSDDGVEKEDNFRHEGIEEDERDLERIPGGSLDRALEGSLLDEESDGKPSGRPHTTRLLTTSTPHLSLPTQADHRSPDWISPEENDDQNNTDEGDDATHGSWCDGGENPLIMPGRVAANLNSEAGVGGPGHVDPAPPPGHRHRHHHGEPRGTSHSHHNITPLSSYPPEDSGAPVLIDTHTSVDTHVSIDAHTPTPPLEGHSTPLNMVLEAPRTGEVLPEGGGEGYATVGGANTVEDTVVIRKYSYTFVNAPAVTHVMEAPDVVLSGSTAPTLEPTSVTNIPGGATIHATLIMDPPDGEAVRRPQQVAPPDGASFLALALGEEKAFTLAPYGYWNIHLTLNYHTDIRISLTIPRGTHQRDTRTSPSMVEVSVEEVLEAGEWFLSIYNDDGDPHQVALVISRGPGGGECPQRCHERGHCILGRCQCEPGYSGVDCSHVLCPILCSGHGNYMNGQCRCDSGFKGKECQLRHHECEVPDCNGQGQCTNGQCRCAKGYTGEFCQTVDCPHPTCSGHGWCVGGLCVCQKGWRGVDCSETDLDALQCLPDCSPHGAFDIETHSCVCHAPWTGSDCSKKMCSLDCGLHGVCENDNCTCDEGWKGDNCSEKLCDSRCSEHGQCKNGTCVCMTGWNGRHCTLSGCPGNCRNRGTCEALSDGTWYCRCETGWDGPDCSAMLETQCNDEMDNDRDGLTDCEDPECCIHQVCKESQLCVSQISSPIDILLRKQPPAATASFFEKMRFLIEDDSLQHFTNSEAFNMRRAAVVRGRVVTRAGRGVVSLRVATGESLEGFTLTRRDGWFDIMVNGGGTVTISFGKPPFSPKTIRVMVPWNEVVVLDDIVMTVTGLAGNEHTYEYHDHTQRHLTSHCPLHDYDLLRPVVMATWQNVFQGECPDVDAILVESQAVQESVQIPGTEIYLVYHSSRANGYESTIRMQLTPDHIPPTLRRIHLRIVLEGTLFTRVFEADPNIKFTYAWDRLNVYRQRVHGVTVAQVSVGYEHASCPKIIWEHQTTKVAGNDLHISRVGGFNLHVHHAYNYHQGILQKGDGQNIYLAGQRRLVTTLLGTGEQREVNCGEGCEGRANLSPLLAPTCLAAAPDGSLYVGDFNLIRRIKPDGTVITVAKLNETRVSYRYHVAVSPLDGSVYVSDPEAHQVLKLKTTENVQDPHHNTIPVVGSGQRCLPGDRNKCGDRGYAIHARLTYPKGLAISSTGEVYIADGTNIRVVDTGGTIFTIIGGHDHRSHWAPVPCNGTINMDQLHLRWPTELAISPLDGELYVAESDTQRINRVRIITSDGRISIFAGADSRCNCRDPTCYCHTFDNVSASSAIFSSISSIAVTPDSVLHISDQAGYRIRSVRTVLPELNVLKQYEIYSPDAHEVYVFNRYGQHVETRNLVTGRTIYKFSYSIHSSAGKLLTVTDGASNRFQLIRNYFGDVTAIENPQNDRVKINLSMYKMLQQLVAPDGYNITFRYHGATGLMRSKIEAVGRSYSYDYDEQGRLTQAVLPTGQIIQLTFDLSTRGAEVIVTRDGKSPVKTRVRGNTLTHNSGPVEAVADIGGEGQLRLVTAWGHEVSLERTSYRVLESTNQISAEMFPILSRQQTHISGELVNRYEWIYSPATQHVAGHGMKVAGTLRVNGADLLTLSYDPASSSETLLSVSGQMLINITYDSVGRPVNWVPVSPLVPSNVSYDHWGHITGWTRGNLSEEYEYDVTSLRLQSVTYADGATITYDYREKSPKPEKVTHPSGRAYGLVYDGAGSLRQVVTPRGSAYTLHLSTSLGFYRLRLALPVDSIALQIRLDERGRMLAMTQPGRGGTLLYEYNDAGQLHAEHYGHSKTEYVYYDNGLIRNAKTKHKHVDIKTDYRYHAGLMKEMRLRYGGKSDLHHVKLRFQYDGSARLRKLDGEINNDSPLKEVYIRFDNQTGVLQTISDLRIIRNNILETMLQNPKKHYVNTRKQDDYGRLSQVVMTLKGRTVFMMQLTYDNRSRISERLIELAGRRERLTITYMADGQIQETGGTHTWLYSYDENGNIISNTDTGDTKTLIYDECDRVTSVTGTQVQYDDRGFVIKFFNENYDYNIKGQLVTAWDTERSWSFTLGYDHLGRVSIYRDHNNSVTQFIYGRPDLPQLITHVHNPHTGDTIGLLYDDRNHLIVIDEQDGRYFVATDQTGTPLAIFDDEGLLVSSLVWTPFGYQLSEVGTKSIWVGVGPWGKFREPLSGLVIFKGYAYHPKLLQWMSPRWGHLTQPTRHVTDVFVYRFMNNNPFNHPTDHLRHYYTDVSDWLELYGIELSRVLGSEYHENTLVAPRPVVAVDEMGASEVVSGLWCQYRSGIRHLHDLSFFSQSHIQHRMGMWNGVPISRQASIFGPGVLVSDIDGRVLVTGVGEDDFSGVIGDVIRTVLNNSIILDVSATRSGLDTFYFIKNSRPRAIEDTNHLRRLSGIFNVTNSETDHGHEIRMSTPTAHLVIMYGERVQRARSRVLGELEEQAEELAWAREAELVNAGRPGTHVWSPVERTELLREGRVPGYVVTYFHSTSDYPILAADASNIVFKHESSRKRRKSRRKGRKKSWRQRKKGAA</sequence>
<feature type="compositionally biased region" description="Polar residues" evidence="16">
    <location>
        <begin position="179"/>
        <end position="199"/>
    </location>
</feature>
<dbReference type="GO" id="GO:0051124">
    <property type="term" value="P:synaptic assembly at neuromuscular junction"/>
    <property type="evidence" value="ECO:0007669"/>
    <property type="project" value="UniProtKB-ARBA"/>
</dbReference>
<dbReference type="Pfam" id="PF25023">
    <property type="entry name" value="TEN_YD-shell"/>
    <property type="match status" value="1"/>
</dbReference>
<dbReference type="Pfam" id="PF25024">
    <property type="entry name" value="EGF_TEN"/>
    <property type="match status" value="1"/>
</dbReference>
<feature type="domain" description="EGF-like" evidence="17">
    <location>
        <begin position="1827"/>
        <end position="1858"/>
    </location>
</feature>
<evidence type="ECO:0000256" key="6">
    <source>
        <dbReference type="ARBA" id="ARBA00022599"/>
    </source>
</evidence>
<feature type="region of interest" description="Disordered" evidence="16">
    <location>
        <begin position="143"/>
        <end position="205"/>
    </location>
</feature>
<dbReference type="InterPro" id="IPR051216">
    <property type="entry name" value="Teneurin"/>
</dbReference>
<dbReference type="InterPro" id="IPR056820">
    <property type="entry name" value="TEN_TTR-like"/>
</dbReference>
<keyword evidence="11" id="KW-0472">Membrane</keyword>
<dbReference type="InterPro" id="IPR000742">
    <property type="entry name" value="EGF"/>
</dbReference>
<feature type="domain" description="EGF-like" evidence="17">
    <location>
        <begin position="2055"/>
        <end position="2091"/>
    </location>
</feature>
<feature type="domain" description="EGF-like" evidence="17">
    <location>
        <begin position="1891"/>
        <end position="1923"/>
    </location>
</feature>
<comment type="caution">
    <text evidence="18">The sequence shown here is derived from an EMBL/GenBank/DDBJ whole genome shotgun (WGS) entry which is preliminary data.</text>
</comment>
<feature type="compositionally biased region" description="Acidic residues" evidence="16">
    <location>
        <begin position="1505"/>
        <end position="1519"/>
    </location>
</feature>
<feature type="disulfide bond" evidence="15">
    <location>
        <begin position="1848"/>
        <end position="1857"/>
    </location>
</feature>
<dbReference type="CDD" id="cd00054">
    <property type="entry name" value="EGF_CA"/>
    <property type="match status" value="3"/>
</dbReference>
<dbReference type="InterPro" id="IPR056823">
    <property type="entry name" value="TEN-like_YD-shell"/>
</dbReference>
<dbReference type="Pfam" id="PF25021">
    <property type="entry name" value="TEN_NHL"/>
    <property type="match status" value="1"/>
</dbReference>
<feature type="compositionally biased region" description="Basic and acidic residues" evidence="16">
    <location>
        <begin position="766"/>
        <end position="783"/>
    </location>
</feature>
<feature type="compositionally biased region" description="Polar residues" evidence="16">
    <location>
        <begin position="1256"/>
        <end position="1267"/>
    </location>
</feature>
<feature type="disulfide bond" evidence="15">
    <location>
        <begin position="2081"/>
        <end position="2090"/>
    </location>
</feature>
<keyword evidence="6" id="KW-0771">Synaptosome</keyword>
<dbReference type="GO" id="GO:0016200">
    <property type="term" value="P:synaptic target attraction"/>
    <property type="evidence" value="ECO:0007669"/>
    <property type="project" value="UniProtKB-ARBA"/>
</dbReference>
<feature type="region of interest" description="Disordered" evidence="16">
    <location>
        <begin position="59"/>
        <end position="80"/>
    </location>
</feature>
<evidence type="ECO:0000259" key="17">
    <source>
        <dbReference type="PROSITE" id="PS50026"/>
    </source>
</evidence>
<dbReference type="PROSITE" id="PS00022">
    <property type="entry name" value="EGF_1"/>
    <property type="match status" value="4"/>
</dbReference>
<feature type="compositionally biased region" description="Polar residues" evidence="16">
    <location>
        <begin position="837"/>
        <end position="847"/>
    </location>
</feature>
<feature type="compositionally biased region" description="Basic and acidic residues" evidence="16">
    <location>
        <begin position="926"/>
        <end position="937"/>
    </location>
</feature>
<dbReference type="GO" id="GO:0048513">
    <property type="term" value="P:animal organ development"/>
    <property type="evidence" value="ECO:0007669"/>
    <property type="project" value="UniProtKB-ARBA"/>
</dbReference>
<dbReference type="GO" id="GO:0046982">
    <property type="term" value="F:protein heterodimerization activity"/>
    <property type="evidence" value="ECO:0007669"/>
    <property type="project" value="UniProtKB-ARBA"/>
</dbReference>
<feature type="compositionally biased region" description="Polar residues" evidence="16">
    <location>
        <begin position="1330"/>
        <end position="1360"/>
    </location>
</feature>
<keyword evidence="5 15" id="KW-0245">EGF-like domain</keyword>
<comment type="subcellular location">
    <subcellularLocation>
        <location evidence="2">Cell membrane</location>
    </subcellularLocation>
    <subcellularLocation>
        <location evidence="1">Membrane</location>
        <topology evidence="1">Single-pass membrane protein</topology>
    </subcellularLocation>
    <subcellularLocation>
        <location evidence="13">Synapse</location>
        <location evidence="13">Synaptosome</location>
    </subcellularLocation>
</comment>
<name>A0A8J5JVV6_HOMAM</name>
<evidence type="ECO:0000256" key="7">
    <source>
        <dbReference type="ARBA" id="ARBA00022692"/>
    </source>
</evidence>
<dbReference type="GO" id="GO:0034116">
    <property type="term" value="P:positive regulation of heterotypic cell-cell adhesion"/>
    <property type="evidence" value="ECO:0007669"/>
    <property type="project" value="UniProtKB-ARBA"/>
</dbReference>
<feature type="compositionally biased region" description="Basic and acidic residues" evidence="16">
    <location>
        <begin position="1362"/>
        <end position="1371"/>
    </location>
</feature>
<feature type="compositionally biased region" description="Basic and acidic residues" evidence="16">
    <location>
        <begin position="1038"/>
        <end position="1053"/>
    </location>
</feature>
<evidence type="ECO:0000256" key="10">
    <source>
        <dbReference type="ARBA" id="ARBA00022989"/>
    </source>
</evidence>
<dbReference type="GO" id="GO:0031594">
    <property type="term" value="C:neuromuscular junction"/>
    <property type="evidence" value="ECO:0007669"/>
    <property type="project" value="UniProtKB-ARBA"/>
</dbReference>
<evidence type="ECO:0000256" key="5">
    <source>
        <dbReference type="ARBA" id="ARBA00022536"/>
    </source>
</evidence>
<comment type="caution">
    <text evidence="15">Lacks conserved residue(s) required for the propagation of feature annotation.</text>
</comment>
<evidence type="ECO:0000256" key="4">
    <source>
        <dbReference type="ARBA" id="ARBA00022475"/>
    </source>
</evidence>
<dbReference type="Pfam" id="PF15636">
    <property type="entry name" value="Tox-GHH"/>
    <property type="match status" value="1"/>
</dbReference>
<dbReference type="GO" id="GO:0048499">
    <property type="term" value="P:synaptic vesicle membrane organization"/>
    <property type="evidence" value="ECO:0007669"/>
    <property type="project" value="UniProtKB-ARBA"/>
</dbReference>
<feature type="compositionally biased region" description="Basic and acidic residues" evidence="16">
    <location>
        <begin position="662"/>
        <end position="677"/>
    </location>
</feature>
<accession>A0A8J5JVV6</accession>
<dbReference type="InterPro" id="IPR028916">
    <property type="entry name" value="Tox-GHH_dom"/>
</dbReference>
<evidence type="ECO:0000313" key="18">
    <source>
        <dbReference type="EMBL" id="KAG7162194.1"/>
    </source>
</evidence>
<dbReference type="FunFam" id="2.10.25.10:FF:000013">
    <property type="entry name" value="Teneurin transmembrane protein 4"/>
    <property type="match status" value="1"/>
</dbReference>
<dbReference type="Proteomes" id="UP000747542">
    <property type="component" value="Unassembled WGS sequence"/>
</dbReference>
<feature type="disulfide bond" evidence="15">
    <location>
        <begin position="1913"/>
        <end position="1922"/>
    </location>
</feature>
<dbReference type="GO" id="GO:0043025">
    <property type="term" value="C:neuronal cell body"/>
    <property type="evidence" value="ECO:0007669"/>
    <property type="project" value="UniProtKB-ARBA"/>
</dbReference>
<gene>
    <name evidence="18" type="primary">Ten-m-L1</name>
    <name evidence="18" type="ORF">Hamer_G010866</name>
</gene>
<dbReference type="Gene3D" id="2.180.10.10">
    <property type="entry name" value="RHS repeat-associated core"/>
    <property type="match status" value="2"/>
</dbReference>
<feature type="compositionally biased region" description="Basic and acidic residues" evidence="16">
    <location>
        <begin position="874"/>
        <end position="888"/>
    </location>
</feature>
<dbReference type="GO" id="GO:2000331">
    <property type="term" value="P:regulation of terminal button organization"/>
    <property type="evidence" value="ECO:0007669"/>
    <property type="project" value="UniProtKB-ARBA"/>
</dbReference>
<feature type="compositionally biased region" description="Basic and acidic residues" evidence="16">
    <location>
        <begin position="1317"/>
        <end position="1329"/>
    </location>
</feature>
<keyword evidence="9" id="KW-0524">Neurogenesis</keyword>
<dbReference type="Gene3D" id="2.120.10.30">
    <property type="entry name" value="TolB, C-terminal domain"/>
    <property type="match status" value="1"/>
</dbReference>
<organism evidence="18 19">
    <name type="scientific">Homarus americanus</name>
    <name type="common">American lobster</name>
    <dbReference type="NCBI Taxonomy" id="6706"/>
    <lineage>
        <taxon>Eukaryota</taxon>
        <taxon>Metazoa</taxon>
        <taxon>Ecdysozoa</taxon>
        <taxon>Arthropoda</taxon>
        <taxon>Crustacea</taxon>
        <taxon>Multicrustacea</taxon>
        <taxon>Malacostraca</taxon>
        <taxon>Eumalacostraca</taxon>
        <taxon>Eucarida</taxon>
        <taxon>Decapoda</taxon>
        <taxon>Pleocyemata</taxon>
        <taxon>Astacidea</taxon>
        <taxon>Nephropoidea</taxon>
        <taxon>Nephropidae</taxon>
        <taxon>Homarus</taxon>
    </lineage>
</organism>
<feature type="region of interest" description="Disordered" evidence="16">
    <location>
        <begin position="1"/>
        <end position="47"/>
    </location>
</feature>
<feature type="compositionally biased region" description="Polar residues" evidence="16">
    <location>
        <begin position="944"/>
        <end position="975"/>
    </location>
</feature>
<evidence type="ECO:0000256" key="2">
    <source>
        <dbReference type="ARBA" id="ARBA00004236"/>
    </source>
</evidence>